<reference evidence="2" key="1">
    <citation type="journal article" date="2022" name="Nat. Commun.">
        <title>Chromosome evolution and the genetic basis of agronomically important traits in greater yam.</title>
        <authorList>
            <person name="Bredeson J.V."/>
            <person name="Lyons J.B."/>
            <person name="Oniyinde I.O."/>
            <person name="Okereke N.R."/>
            <person name="Kolade O."/>
            <person name="Nnabue I."/>
            <person name="Nwadili C.O."/>
            <person name="Hribova E."/>
            <person name="Parker M."/>
            <person name="Nwogha J."/>
            <person name="Shu S."/>
            <person name="Carlson J."/>
            <person name="Kariba R."/>
            <person name="Muthemba S."/>
            <person name="Knop K."/>
            <person name="Barton G.J."/>
            <person name="Sherwood A.V."/>
            <person name="Lopez-Montes A."/>
            <person name="Asiedu R."/>
            <person name="Jamnadass R."/>
            <person name="Muchugi A."/>
            <person name="Goodstein D."/>
            <person name="Egesi C.N."/>
            <person name="Featherston J."/>
            <person name="Asfaw A."/>
            <person name="Simpson G.G."/>
            <person name="Dolezel J."/>
            <person name="Hendre P.S."/>
            <person name="Van Deynze A."/>
            <person name="Kumar P.L."/>
            <person name="Obidiegwu J.E."/>
            <person name="Bhattacharjee R."/>
            <person name="Rokhsar D.S."/>
        </authorList>
    </citation>
    <scope>NUCLEOTIDE SEQUENCE [LARGE SCALE GENOMIC DNA]</scope>
    <source>
        <strain evidence="2">cv. TDa95/00328</strain>
    </source>
</reference>
<proteinExistence type="predicted"/>
<comment type="caution">
    <text evidence="1">The sequence shown here is derived from an EMBL/GenBank/DDBJ whole genome shotgun (WGS) entry which is preliminary data.</text>
</comment>
<protein>
    <submittedName>
        <fullName evidence="1">L-ascorbate oxidase protein</fullName>
        <ecNumber evidence="1">1.10.3.3</ecNumber>
    </submittedName>
</protein>
<evidence type="ECO:0000313" key="1">
    <source>
        <dbReference type="EMBL" id="KAH7675578.1"/>
    </source>
</evidence>
<dbReference type="EMBL" id="CM037018">
    <property type="protein sequence ID" value="KAH7675578.1"/>
    <property type="molecule type" value="Genomic_DNA"/>
</dbReference>
<accession>A0ACB7VN74</accession>
<dbReference type="Proteomes" id="UP000827976">
    <property type="component" value="Chromosome 8"/>
</dbReference>
<keyword evidence="2" id="KW-1185">Reference proteome</keyword>
<sequence length="524" mass="58745">MQSKTLTLFLLLFFSSSFFSSIHVEADDPYRFLTWNVTYGFIYPLGVQQQGILINGQFPGPQIECQTNDNLIINVFNSLNEPFLISWNGIQQRRNSWQDGVYGTTCPIPPGKNFTYMLQVKDQIGSYYYFPSLAMHKAAGGFGGFKILSRPMIPVPFPPPAGDFTILAGDWFKANHTDLRATLDRGHSLPFPDGILINGRGWNGNTFTVQQGKTYRFRISNIGLTTCLNIRFQGHKMKLVEVEGSHTLQNIYSSLDVCLGQSYSVLVTADQPPLDYYIAVSTRFTNPVLTTTAILHYSNSAGRPSGSPPGGPTVEIDFSLNQARSIRWNLTASGPRPNPQGSYHYGMINTTRTIRLANSAATINGKQRYAVNSVSFIPADTPLKLADYYKISGVFWAGSIPDRPTFGGAYLQTSVMGANYREYIEIVFENYENTVQSWHIDGYSFFVVGMDGGQWSSTKSRKSYNLRDTVARCSFQVYPEIMDSNLHGIGQCWHVEHKIRELGKTVLRTAILSESLHSIKFMER</sequence>
<organism evidence="1 2">
    <name type="scientific">Dioscorea alata</name>
    <name type="common">Purple yam</name>
    <dbReference type="NCBI Taxonomy" id="55571"/>
    <lineage>
        <taxon>Eukaryota</taxon>
        <taxon>Viridiplantae</taxon>
        <taxon>Streptophyta</taxon>
        <taxon>Embryophyta</taxon>
        <taxon>Tracheophyta</taxon>
        <taxon>Spermatophyta</taxon>
        <taxon>Magnoliopsida</taxon>
        <taxon>Liliopsida</taxon>
        <taxon>Dioscoreales</taxon>
        <taxon>Dioscoreaceae</taxon>
        <taxon>Dioscorea</taxon>
    </lineage>
</organism>
<evidence type="ECO:0000313" key="2">
    <source>
        <dbReference type="Proteomes" id="UP000827976"/>
    </source>
</evidence>
<keyword evidence="1" id="KW-0560">Oxidoreductase</keyword>
<dbReference type="EC" id="1.10.3.3" evidence="1"/>
<gene>
    <name evidence="1" type="ORF">IHE45_08G144100</name>
</gene>
<name>A0ACB7VN74_DIOAL</name>